<dbReference type="PANTHER" id="PTHR36966:SF1">
    <property type="entry name" value="REP-ASSOCIATED TYROSINE TRANSPOSASE"/>
    <property type="match status" value="1"/>
</dbReference>
<dbReference type="NCBIfam" id="NF047646">
    <property type="entry name" value="REP_Tyr_transpos"/>
    <property type="match status" value="1"/>
</dbReference>
<dbReference type="InterPro" id="IPR052715">
    <property type="entry name" value="RAYT_transposase"/>
</dbReference>
<dbReference type="PROSITE" id="PS50096">
    <property type="entry name" value="IQ"/>
    <property type="match status" value="1"/>
</dbReference>
<protein>
    <submittedName>
        <fullName evidence="2">Transposase</fullName>
    </submittedName>
</protein>
<dbReference type="AlphaFoldDB" id="A0A2W4RF97"/>
<reference evidence="2 3" key="1">
    <citation type="journal article" date="2018" name="Aquat. Microb. Ecol.">
        <title>Gammaproteobacterial methanotrophs dominate.</title>
        <authorList>
            <person name="Rissanen A.J."/>
            <person name="Saarenheimo J."/>
            <person name="Tiirola M."/>
            <person name="Peura S."/>
            <person name="Aalto S.L."/>
            <person name="Karvinen A."/>
            <person name="Nykanen H."/>
        </authorList>
    </citation>
    <scope>NUCLEOTIDE SEQUENCE [LARGE SCALE GENOMIC DNA]</scope>
    <source>
        <strain evidence="2">AMbin10</strain>
    </source>
</reference>
<dbReference type="SUPFAM" id="SSF143422">
    <property type="entry name" value="Transposase IS200-like"/>
    <property type="match status" value="1"/>
</dbReference>
<evidence type="ECO:0000313" key="2">
    <source>
        <dbReference type="EMBL" id="PZN81823.1"/>
    </source>
</evidence>
<proteinExistence type="predicted"/>
<evidence type="ECO:0000313" key="3">
    <source>
        <dbReference type="Proteomes" id="UP000249396"/>
    </source>
</evidence>
<dbReference type="GO" id="GO:0006313">
    <property type="term" value="P:DNA transposition"/>
    <property type="evidence" value="ECO:0007669"/>
    <property type="project" value="InterPro"/>
</dbReference>
<dbReference type="PANTHER" id="PTHR36966">
    <property type="entry name" value="REP-ASSOCIATED TYROSINE TRANSPOSASE"/>
    <property type="match status" value="1"/>
</dbReference>
<sequence length="190" mass="22708">MSHFRRLYIPGGSFFFTVVTENRAPIFCTETSRVWLRTAIRECRRQWPFRIDALVLLDDHLHAIWTLPEGDSRYSARWGYIKKEFTKAYLAAGGIEQARNASRIRQRRRGVLQRRFWEHALRDERDYARHFDYVHYNPVKHGYVECAKDWPYSTFHRWVRQGVYPPNWGCKADGNLAFDDLDATAMEMEE</sequence>
<name>A0A2W4RF97_9GAMM</name>
<dbReference type="InterPro" id="IPR036515">
    <property type="entry name" value="Transposase_17_sf"/>
</dbReference>
<gene>
    <name evidence="2" type="ORF">DM484_07535</name>
</gene>
<dbReference type="SMART" id="SM01321">
    <property type="entry name" value="Y1_Tnp"/>
    <property type="match status" value="1"/>
</dbReference>
<dbReference type="Proteomes" id="UP000249396">
    <property type="component" value="Unassembled WGS sequence"/>
</dbReference>
<dbReference type="GO" id="GO:0004803">
    <property type="term" value="F:transposase activity"/>
    <property type="evidence" value="ECO:0007669"/>
    <property type="project" value="InterPro"/>
</dbReference>
<comment type="caution">
    <text evidence="2">The sequence shown here is derived from an EMBL/GenBank/DDBJ whole genome shotgun (WGS) entry which is preliminary data.</text>
</comment>
<dbReference type="Gene3D" id="3.30.70.1290">
    <property type="entry name" value="Transposase IS200-like"/>
    <property type="match status" value="1"/>
</dbReference>
<dbReference type="InterPro" id="IPR002686">
    <property type="entry name" value="Transposase_17"/>
</dbReference>
<organism evidence="2 3">
    <name type="scientific">Candidatus Methylumidiphilus alinenensis</name>
    <dbReference type="NCBI Taxonomy" id="2202197"/>
    <lineage>
        <taxon>Bacteria</taxon>
        <taxon>Pseudomonadati</taxon>
        <taxon>Pseudomonadota</taxon>
        <taxon>Gammaproteobacteria</taxon>
        <taxon>Methylococcales</taxon>
        <taxon>Candidatus Methylumidiphilus</taxon>
    </lineage>
</organism>
<accession>A0A2W4RF97</accession>
<dbReference type="GO" id="GO:0043565">
    <property type="term" value="F:sequence-specific DNA binding"/>
    <property type="evidence" value="ECO:0007669"/>
    <property type="project" value="TreeGrafter"/>
</dbReference>
<evidence type="ECO:0000259" key="1">
    <source>
        <dbReference type="SMART" id="SM01321"/>
    </source>
</evidence>
<dbReference type="EMBL" id="QJPH01000252">
    <property type="protein sequence ID" value="PZN81823.1"/>
    <property type="molecule type" value="Genomic_DNA"/>
</dbReference>
<feature type="domain" description="Transposase IS200-like" evidence="1">
    <location>
        <begin position="9"/>
        <end position="137"/>
    </location>
</feature>